<dbReference type="InterPro" id="IPR011009">
    <property type="entry name" value="Kinase-like_dom_sf"/>
</dbReference>
<organism evidence="1 2">
    <name type="scientific">Paratrimastix pyriformis</name>
    <dbReference type="NCBI Taxonomy" id="342808"/>
    <lineage>
        <taxon>Eukaryota</taxon>
        <taxon>Metamonada</taxon>
        <taxon>Preaxostyla</taxon>
        <taxon>Paratrimastigidae</taxon>
        <taxon>Paratrimastix</taxon>
    </lineage>
</organism>
<reference evidence="1" key="1">
    <citation type="journal article" date="2022" name="bioRxiv">
        <title>Genomics of Preaxostyla Flagellates Illuminates Evolutionary Transitions and the Path Towards Mitochondrial Loss.</title>
        <authorList>
            <person name="Novak L.V.F."/>
            <person name="Treitli S.C."/>
            <person name="Pyrih J."/>
            <person name="Halakuc P."/>
            <person name="Pipaliya S.V."/>
            <person name="Vacek V."/>
            <person name="Brzon O."/>
            <person name="Soukal P."/>
            <person name="Eme L."/>
            <person name="Dacks J.B."/>
            <person name="Karnkowska A."/>
            <person name="Elias M."/>
            <person name="Hampl V."/>
        </authorList>
    </citation>
    <scope>NUCLEOTIDE SEQUENCE</scope>
    <source>
        <strain evidence="1">RCP-MX</strain>
    </source>
</reference>
<keyword evidence="2" id="KW-1185">Reference proteome</keyword>
<sequence length="472" mass="51356">MAETRPLLVKSGYGGTFVRFGGAGAAAQPPSAGLVLRHFAEVMPPPSAFCDNPNQRQAFFRRLQTGPYQFHMTAHGRAPFPPELVEPAFLAFLSEWSSDDPPDYRLWPGRGPDALGEILSELLQVPLEIKSIPGSRSQCDLAFAVKPGQMPALIVEVKPESDEGAAYQLAAYYAGFWAAKARGACPSFLVQVCGGRISVSCAITTAKGIIIEELTPAVGVLPFANPTCLRPAFKLFGALRIALPILTKSLQSLARRHCGGTRLAFPFSLCQDIPVRINSQIRETLCFRALLGSVSPATPTATPVILKIARGRYGLHAHILAMRQGFAPPLLACYRLPEMTSLLLASGEPAEPEDPVADYLVVIMAEVSFTPWSILSTEQRQALAPALRQAVHALHEADYVHGDLRECNVGIIDAPPAPPHLGIIDYDWAGRNACYPLFINHQIAWPEGVRDGGPITQAHDEYWLELLSRWDD</sequence>
<dbReference type="EMBL" id="JAPMOS010000021">
    <property type="protein sequence ID" value="KAJ4459210.1"/>
    <property type="molecule type" value="Genomic_DNA"/>
</dbReference>
<dbReference type="SUPFAM" id="SSF56112">
    <property type="entry name" value="Protein kinase-like (PK-like)"/>
    <property type="match status" value="1"/>
</dbReference>
<evidence type="ECO:0000313" key="2">
    <source>
        <dbReference type="Proteomes" id="UP001141327"/>
    </source>
</evidence>
<protein>
    <recommendedName>
        <fullName evidence="3">Protein kinase domain-containing protein</fullName>
    </recommendedName>
</protein>
<proteinExistence type="predicted"/>
<gene>
    <name evidence="1" type="ORF">PAPYR_4733</name>
</gene>
<name>A0ABQ8UR57_9EUKA</name>
<evidence type="ECO:0000313" key="1">
    <source>
        <dbReference type="EMBL" id="KAJ4459210.1"/>
    </source>
</evidence>
<accession>A0ABQ8UR57</accession>
<dbReference type="Proteomes" id="UP001141327">
    <property type="component" value="Unassembled WGS sequence"/>
</dbReference>
<evidence type="ECO:0008006" key="3">
    <source>
        <dbReference type="Google" id="ProtNLM"/>
    </source>
</evidence>
<comment type="caution">
    <text evidence="1">The sequence shown here is derived from an EMBL/GenBank/DDBJ whole genome shotgun (WGS) entry which is preliminary data.</text>
</comment>